<keyword evidence="5" id="KW-1185">Reference proteome</keyword>
<keyword evidence="2 3" id="KW-0040">ANK repeat</keyword>
<accession>S8DEV8</accession>
<dbReference type="Pfam" id="PF12796">
    <property type="entry name" value="Ank_2"/>
    <property type="match status" value="1"/>
</dbReference>
<comment type="caution">
    <text evidence="4">The sequence shown here is derived from an EMBL/GenBank/DDBJ whole genome shotgun (WGS) entry which is preliminary data.</text>
</comment>
<feature type="non-terminal residue" evidence="4">
    <location>
        <position position="1"/>
    </location>
</feature>
<dbReference type="PROSITE" id="PS50088">
    <property type="entry name" value="ANK_REPEAT"/>
    <property type="match status" value="2"/>
</dbReference>
<dbReference type="Proteomes" id="UP000015453">
    <property type="component" value="Unassembled WGS sequence"/>
</dbReference>
<evidence type="ECO:0000256" key="1">
    <source>
        <dbReference type="ARBA" id="ARBA00022737"/>
    </source>
</evidence>
<dbReference type="EMBL" id="AUSU01009743">
    <property type="protein sequence ID" value="EPS57882.1"/>
    <property type="molecule type" value="Genomic_DNA"/>
</dbReference>
<evidence type="ECO:0000313" key="4">
    <source>
        <dbReference type="EMBL" id="EPS57882.1"/>
    </source>
</evidence>
<dbReference type="SMART" id="SM00248">
    <property type="entry name" value="ANK"/>
    <property type="match status" value="2"/>
</dbReference>
<dbReference type="InterPro" id="IPR002110">
    <property type="entry name" value="Ankyrin_rpt"/>
</dbReference>
<evidence type="ECO:0000313" key="5">
    <source>
        <dbReference type="Proteomes" id="UP000015453"/>
    </source>
</evidence>
<dbReference type="PROSITE" id="PS50297">
    <property type="entry name" value="ANK_REP_REGION"/>
    <property type="match status" value="2"/>
</dbReference>
<proteinExistence type="predicted"/>
<reference evidence="4 5" key="1">
    <citation type="journal article" date="2013" name="BMC Genomics">
        <title>The miniature genome of a carnivorous plant Genlisea aurea contains a low number of genes and short non-coding sequences.</title>
        <authorList>
            <person name="Leushkin E.V."/>
            <person name="Sutormin R.A."/>
            <person name="Nabieva E.R."/>
            <person name="Penin A.A."/>
            <person name="Kondrashov A.S."/>
            <person name="Logacheva M.D."/>
        </authorList>
    </citation>
    <scope>NUCLEOTIDE SEQUENCE [LARGE SCALE GENOMIC DNA]</scope>
</reference>
<keyword evidence="1" id="KW-0677">Repeat</keyword>
<feature type="non-terminal residue" evidence="4">
    <location>
        <position position="119"/>
    </location>
</feature>
<dbReference type="OrthoDB" id="331948at2759"/>
<evidence type="ECO:0000256" key="3">
    <source>
        <dbReference type="PROSITE-ProRule" id="PRU00023"/>
    </source>
</evidence>
<dbReference type="AlphaFoldDB" id="S8DEV8"/>
<dbReference type="GO" id="GO:0000139">
    <property type="term" value="C:Golgi membrane"/>
    <property type="evidence" value="ECO:0007669"/>
    <property type="project" value="TreeGrafter"/>
</dbReference>
<dbReference type="SUPFAM" id="SSF48403">
    <property type="entry name" value="Ankyrin repeat"/>
    <property type="match status" value="1"/>
</dbReference>
<gene>
    <name evidence="4" type="ORF">M569_16935</name>
</gene>
<dbReference type="InterPro" id="IPR036770">
    <property type="entry name" value="Ankyrin_rpt-contain_sf"/>
</dbReference>
<sequence>AVHVAAQYGQTTFLNCLIAKHHADFDAPDNEGRSPLHWAAYKGFGDTIRLLLFRDASQERQDKEGCTPLHWAALRGNVEACSVLAHAGSKKELTVTDKAGKRPEDLAYEKGHRHIALFL</sequence>
<dbReference type="GO" id="GO:0016409">
    <property type="term" value="F:palmitoyltransferase activity"/>
    <property type="evidence" value="ECO:0007669"/>
    <property type="project" value="TreeGrafter"/>
</dbReference>
<dbReference type="Pfam" id="PF00023">
    <property type="entry name" value="Ank"/>
    <property type="match status" value="1"/>
</dbReference>
<name>S8DEV8_9LAMI</name>
<feature type="repeat" description="ANK" evidence="3">
    <location>
        <begin position="64"/>
        <end position="96"/>
    </location>
</feature>
<protein>
    <submittedName>
        <fullName evidence="4">Uncharacterized protein</fullName>
    </submittedName>
</protein>
<dbReference type="PANTHER" id="PTHR24161:SF101">
    <property type="entry name" value="PROTEIN S-ACYLTRANSFERASE 23-RELATED"/>
    <property type="match status" value="1"/>
</dbReference>
<dbReference type="PANTHER" id="PTHR24161">
    <property type="entry name" value="ANK_REP_REGION DOMAIN-CONTAINING PROTEIN-RELATED"/>
    <property type="match status" value="1"/>
</dbReference>
<evidence type="ECO:0000256" key="2">
    <source>
        <dbReference type="ARBA" id="ARBA00023043"/>
    </source>
</evidence>
<organism evidence="4 5">
    <name type="scientific">Genlisea aurea</name>
    <dbReference type="NCBI Taxonomy" id="192259"/>
    <lineage>
        <taxon>Eukaryota</taxon>
        <taxon>Viridiplantae</taxon>
        <taxon>Streptophyta</taxon>
        <taxon>Embryophyta</taxon>
        <taxon>Tracheophyta</taxon>
        <taxon>Spermatophyta</taxon>
        <taxon>Magnoliopsida</taxon>
        <taxon>eudicotyledons</taxon>
        <taxon>Gunneridae</taxon>
        <taxon>Pentapetalae</taxon>
        <taxon>asterids</taxon>
        <taxon>lamiids</taxon>
        <taxon>Lamiales</taxon>
        <taxon>Lentibulariaceae</taxon>
        <taxon>Genlisea</taxon>
    </lineage>
</organism>
<feature type="repeat" description="ANK" evidence="3">
    <location>
        <begin position="31"/>
        <end position="63"/>
    </location>
</feature>
<dbReference type="Gene3D" id="1.25.40.20">
    <property type="entry name" value="Ankyrin repeat-containing domain"/>
    <property type="match status" value="2"/>
</dbReference>